<dbReference type="Proteomes" id="UP000214720">
    <property type="component" value="Unassembled WGS sequence"/>
</dbReference>
<dbReference type="RefSeq" id="WP_089163696.1">
    <property type="nucleotide sequence ID" value="NZ_MTHB01000200.1"/>
</dbReference>
<dbReference type="OrthoDB" id="9996038at2"/>
<comment type="caution">
    <text evidence="1">The sequence shown here is derived from an EMBL/GenBank/DDBJ whole genome shotgun (WGS) entry which is preliminary data.</text>
</comment>
<gene>
    <name evidence="1" type="ORF">BSU04_29835</name>
</gene>
<dbReference type="AlphaFoldDB" id="A0A226WUU3"/>
<organism evidence="1 2">
    <name type="scientific">Caballeronia sordidicola</name>
    <name type="common">Burkholderia sordidicola</name>
    <dbReference type="NCBI Taxonomy" id="196367"/>
    <lineage>
        <taxon>Bacteria</taxon>
        <taxon>Pseudomonadati</taxon>
        <taxon>Pseudomonadota</taxon>
        <taxon>Betaproteobacteria</taxon>
        <taxon>Burkholderiales</taxon>
        <taxon>Burkholderiaceae</taxon>
        <taxon>Caballeronia</taxon>
    </lineage>
</organism>
<accession>A0A226WUU3</accession>
<name>A0A226WUU3_CABSO</name>
<sequence>MSTREAVTRYLCGEVAEGHSARGVLGRIRRTLVAIARSRHREDFTTLLQHSVTERIERAKAVAHAIDVLRSLPAPQPQVSLKLARRSVVSRRFLA</sequence>
<reference evidence="2" key="1">
    <citation type="submission" date="2017-01" db="EMBL/GenBank/DDBJ databases">
        <title>Genome Analysis of Deinococcus marmoris KOPRI26562.</title>
        <authorList>
            <person name="Kim J.H."/>
            <person name="Oh H.-M."/>
        </authorList>
    </citation>
    <scope>NUCLEOTIDE SEQUENCE [LARGE SCALE GENOMIC DNA]</scope>
    <source>
        <strain evidence="2">PAMC 26633</strain>
    </source>
</reference>
<dbReference type="EMBL" id="MTHB01000200">
    <property type="protein sequence ID" value="OXC74863.1"/>
    <property type="molecule type" value="Genomic_DNA"/>
</dbReference>
<evidence type="ECO:0000313" key="1">
    <source>
        <dbReference type="EMBL" id="OXC74863.1"/>
    </source>
</evidence>
<evidence type="ECO:0000313" key="2">
    <source>
        <dbReference type="Proteomes" id="UP000214720"/>
    </source>
</evidence>
<proteinExistence type="predicted"/>
<protein>
    <submittedName>
        <fullName evidence="1">Mobile element protein</fullName>
    </submittedName>
</protein>